<evidence type="ECO:0000313" key="3">
    <source>
        <dbReference type="Proteomes" id="UP001497472"/>
    </source>
</evidence>
<feature type="region of interest" description="Disordered" evidence="1">
    <location>
        <begin position="214"/>
        <end position="235"/>
    </location>
</feature>
<dbReference type="Proteomes" id="UP001497472">
    <property type="component" value="Unassembled WGS sequence"/>
</dbReference>
<reference evidence="2 3" key="1">
    <citation type="submission" date="2023-11" db="EMBL/GenBank/DDBJ databases">
        <authorList>
            <person name="Okamura Y."/>
        </authorList>
    </citation>
    <scope>NUCLEOTIDE SEQUENCE [LARGE SCALE GENOMIC DNA]</scope>
</reference>
<evidence type="ECO:0000313" key="2">
    <source>
        <dbReference type="EMBL" id="CAK1556350.1"/>
    </source>
</evidence>
<proteinExistence type="predicted"/>
<accession>A0AAV1K3J0</accession>
<dbReference type="EMBL" id="CAVLEF010000283">
    <property type="protein sequence ID" value="CAK1556350.1"/>
    <property type="molecule type" value="Genomic_DNA"/>
</dbReference>
<feature type="region of interest" description="Disordered" evidence="1">
    <location>
        <begin position="1"/>
        <end position="37"/>
    </location>
</feature>
<feature type="region of interest" description="Disordered" evidence="1">
    <location>
        <begin position="61"/>
        <end position="80"/>
    </location>
</feature>
<sequence length="235" mass="26764">MEAHGGLTPSNLWQPGELARRMMGERPSPVPPTRDLWPAVQQPLSISTLHVAYLKDEDLSPRRASTLPPQPYTPTTIPIDHDYRPGMCTVGTNTEPPPSLFSKFKRLMKREENETIEFPPHVEFTAVNRESTSEYEESALERAFNSIKKAITGAKYRIAPRSDTADSPKIVYDTSKPGDRMVTTFGASEPRKWFKMPSRSSYTRRLRAVADCCQRTPRRPPRRNEQPRTLQITQV</sequence>
<comment type="caution">
    <text evidence="2">The sequence shown here is derived from an EMBL/GenBank/DDBJ whole genome shotgun (WGS) entry which is preliminary data.</text>
</comment>
<dbReference type="AlphaFoldDB" id="A0AAV1K3J0"/>
<name>A0AAV1K3J0_9NEOP</name>
<gene>
    <name evidence="2" type="ORF">LNINA_LOCUS15106</name>
</gene>
<protein>
    <submittedName>
        <fullName evidence="2">Uncharacterized protein</fullName>
    </submittedName>
</protein>
<keyword evidence="3" id="KW-1185">Reference proteome</keyword>
<evidence type="ECO:0000256" key="1">
    <source>
        <dbReference type="SAM" id="MobiDB-lite"/>
    </source>
</evidence>
<organism evidence="2 3">
    <name type="scientific">Leptosia nina</name>
    <dbReference type="NCBI Taxonomy" id="320188"/>
    <lineage>
        <taxon>Eukaryota</taxon>
        <taxon>Metazoa</taxon>
        <taxon>Ecdysozoa</taxon>
        <taxon>Arthropoda</taxon>
        <taxon>Hexapoda</taxon>
        <taxon>Insecta</taxon>
        <taxon>Pterygota</taxon>
        <taxon>Neoptera</taxon>
        <taxon>Endopterygota</taxon>
        <taxon>Lepidoptera</taxon>
        <taxon>Glossata</taxon>
        <taxon>Ditrysia</taxon>
        <taxon>Papilionoidea</taxon>
        <taxon>Pieridae</taxon>
        <taxon>Pierinae</taxon>
        <taxon>Leptosia</taxon>
    </lineage>
</organism>